<feature type="transmembrane region" description="Helical" evidence="6">
    <location>
        <begin position="227"/>
        <end position="253"/>
    </location>
</feature>
<evidence type="ECO:0000256" key="5">
    <source>
        <dbReference type="ARBA" id="ARBA00023136"/>
    </source>
</evidence>
<feature type="transmembrane region" description="Helical" evidence="6">
    <location>
        <begin position="356"/>
        <end position="375"/>
    </location>
</feature>
<feature type="domain" description="ABC-2 type transporter transmembrane" evidence="7">
    <location>
        <begin position="25"/>
        <end position="373"/>
    </location>
</feature>
<evidence type="ECO:0000256" key="4">
    <source>
        <dbReference type="ARBA" id="ARBA00022989"/>
    </source>
</evidence>
<evidence type="ECO:0000313" key="9">
    <source>
        <dbReference type="Proteomes" id="UP001432059"/>
    </source>
</evidence>
<evidence type="ECO:0000256" key="2">
    <source>
        <dbReference type="ARBA" id="ARBA00022475"/>
    </source>
</evidence>
<evidence type="ECO:0000313" key="8">
    <source>
        <dbReference type="EMBL" id="WOC52825.1"/>
    </source>
</evidence>
<evidence type="ECO:0000256" key="1">
    <source>
        <dbReference type="ARBA" id="ARBA00004651"/>
    </source>
</evidence>
<keyword evidence="2" id="KW-1003">Cell membrane</keyword>
<keyword evidence="9" id="KW-1185">Reference proteome</keyword>
<keyword evidence="5 6" id="KW-0472">Membrane</keyword>
<protein>
    <submittedName>
        <fullName evidence="8">ABC transporter permease</fullName>
    </submittedName>
</protein>
<feature type="transmembrane region" description="Helical" evidence="6">
    <location>
        <begin position="296"/>
        <end position="315"/>
    </location>
</feature>
<dbReference type="AlphaFoldDB" id="A0AAU0F636"/>
<evidence type="ECO:0000259" key="7">
    <source>
        <dbReference type="Pfam" id="PF12698"/>
    </source>
</evidence>
<keyword evidence="3 6" id="KW-0812">Transmembrane</keyword>
<dbReference type="Proteomes" id="UP001432059">
    <property type="component" value="Chromosome"/>
</dbReference>
<keyword evidence="4 6" id="KW-1133">Transmembrane helix</keyword>
<dbReference type="Pfam" id="PF12698">
    <property type="entry name" value="ABC2_membrane_3"/>
    <property type="match status" value="1"/>
</dbReference>
<evidence type="ECO:0000256" key="6">
    <source>
        <dbReference type="SAM" id="Phobius"/>
    </source>
</evidence>
<dbReference type="KEGG" id="bpor:BPO_2178"/>
<comment type="subcellular location">
    <subcellularLocation>
        <location evidence="1">Cell membrane</location>
        <topology evidence="1">Multi-pass membrane protein</topology>
    </subcellularLocation>
</comment>
<dbReference type="RefSeq" id="WP_327984163.1">
    <property type="nucleotide sequence ID" value="NZ_CP136426.1"/>
</dbReference>
<feature type="transmembrane region" description="Helical" evidence="6">
    <location>
        <begin position="185"/>
        <end position="206"/>
    </location>
</feature>
<feature type="transmembrane region" description="Helical" evidence="6">
    <location>
        <begin position="21"/>
        <end position="40"/>
    </location>
</feature>
<dbReference type="PANTHER" id="PTHR30294:SF46">
    <property type="entry name" value="ABC TRANSPORTER PERMEASE"/>
    <property type="match status" value="1"/>
</dbReference>
<feature type="transmembrane region" description="Helical" evidence="6">
    <location>
        <begin position="265"/>
        <end position="289"/>
    </location>
</feature>
<dbReference type="InterPro" id="IPR013525">
    <property type="entry name" value="ABC2_TM"/>
</dbReference>
<organism evidence="8 9">
    <name type="scientific">Bergeyella porcorum</name>
    <dbReference type="NCBI Taxonomy" id="1735111"/>
    <lineage>
        <taxon>Bacteria</taxon>
        <taxon>Pseudomonadati</taxon>
        <taxon>Bacteroidota</taxon>
        <taxon>Flavobacteriia</taxon>
        <taxon>Flavobacteriales</taxon>
        <taxon>Weeksellaceae</taxon>
        <taxon>Bergeyella</taxon>
    </lineage>
</organism>
<dbReference type="InterPro" id="IPR051449">
    <property type="entry name" value="ABC-2_transporter_component"/>
</dbReference>
<gene>
    <name evidence="8" type="ORF">BPO_2178</name>
</gene>
<dbReference type="Gene3D" id="3.40.1710.10">
    <property type="entry name" value="abc type-2 transporter like domain"/>
    <property type="match status" value="1"/>
</dbReference>
<name>A0AAU0F636_9FLAO</name>
<dbReference type="GO" id="GO:0005886">
    <property type="term" value="C:plasma membrane"/>
    <property type="evidence" value="ECO:0007669"/>
    <property type="project" value="UniProtKB-SubCell"/>
</dbReference>
<proteinExistence type="predicted"/>
<reference evidence="8" key="1">
    <citation type="submission" date="2023-10" db="EMBL/GenBank/DDBJ databases">
        <title>Characterization and whole genome sequencing of a novel strain of Bergeyella porcorum QD2021 isolated from pig.</title>
        <authorList>
            <person name="Liu G."/>
            <person name="Chen C."/>
            <person name="Han X."/>
        </authorList>
    </citation>
    <scope>NUCLEOTIDE SEQUENCE</scope>
    <source>
        <strain evidence="8">QD2021</strain>
    </source>
</reference>
<dbReference type="EMBL" id="CP136426">
    <property type="protein sequence ID" value="WOC52825.1"/>
    <property type="molecule type" value="Genomic_DNA"/>
</dbReference>
<dbReference type="GO" id="GO:0140359">
    <property type="term" value="F:ABC-type transporter activity"/>
    <property type="evidence" value="ECO:0007669"/>
    <property type="project" value="InterPro"/>
</dbReference>
<sequence length="395" mass="45245">MKHFLYLIKREFRLFLKNSTLRSVFLLAPLVYALIIGFTYQKGKTENLPIIVINQDHTPLANQMVEMLRDNKTVTVLEYPQEPASIKDEVIRTGAAAVVILPSRFEADILQKKYPEVNVYINTSNIMTANFASKAIQVTLGTLSAGMEIKTLQRRGMTAEIAKTQYEPFKANYITLFNTTSNYLYFMWPAMMAVVLQQVILLAMAVSFAAEFERENFIRDFAGKEKYAVLVMLVKNLPIWVFSTTNIILFYLIGKYFMIPMPEEWLYFIVITGLFVVACSNLGVMVSIILPDALKVTQILMVIASPAFLISGYTWPRDAMPELIRWTTDIIPLTPYLEAMKILVIEKGNTALTQPYLIHLLVLAVVYFVIGWVVLKFKIHRLFREYHLSEAETNE</sequence>
<dbReference type="PANTHER" id="PTHR30294">
    <property type="entry name" value="MEMBRANE COMPONENT OF ABC TRANSPORTER YHHJ-RELATED"/>
    <property type="match status" value="1"/>
</dbReference>
<accession>A0AAU0F636</accession>
<evidence type="ECO:0000256" key="3">
    <source>
        <dbReference type="ARBA" id="ARBA00022692"/>
    </source>
</evidence>